<feature type="transmembrane region" description="Helical" evidence="1">
    <location>
        <begin position="248"/>
        <end position="271"/>
    </location>
</feature>
<evidence type="ECO:0000256" key="1">
    <source>
        <dbReference type="SAM" id="Phobius"/>
    </source>
</evidence>
<feature type="transmembrane region" description="Helical" evidence="1">
    <location>
        <begin position="30"/>
        <end position="50"/>
    </location>
</feature>
<evidence type="ECO:0000313" key="3">
    <source>
        <dbReference type="Proteomes" id="UP000673447"/>
    </source>
</evidence>
<name>A0A940X1D2_9GAMM</name>
<feature type="transmembrane region" description="Helical" evidence="1">
    <location>
        <begin position="56"/>
        <end position="77"/>
    </location>
</feature>
<accession>A0A940X1D2</accession>
<reference evidence="2" key="2">
    <citation type="submission" date="2021-03" db="EMBL/GenBank/DDBJ databases">
        <authorList>
            <person name="Cao W."/>
        </authorList>
    </citation>
    <scope>NUCLEOTIDE SEQUENCE</scope>
    <source>
        <strain evidence="2">110414</strain>
    </source>
</reference>
<protein>
    <recommendedName>
        <fullName evidence="4">Transmembrane protein</fullName>
    </recommendedName>
</protein>
<dbReference type="EMBL" id="JAGKTC010000001">
    <property type="protein sequence ID" value="MBP3984143.1"/>
    <property type="molecule type" value="Genomic_DNA"/>
</dbReference>
<dbReference type="NCBIfam" id="NF041043">
    <property type="entry name" value="BPSS1780_fam"/>
    <property type="match status" value="1"/>
</dbReference>
<feature type="transmembrane region" description="Helical" evidence="1">
    <location>
        <begin position="102"/>
        <end position="125"/>
    </location>
</feature>
<keyword evidence="1" id="KW-0472">Membrane</keyword>
<reference evidence="2" key="1">
    <citation type="journal article" date="2016" name="Int. J. Syst. Evol. Microbiol.">
        <title>Pseudoxanthomonas helianthi sp. nov., isolated from roots of Jerusalem artichoke (Helianthus tuberosus).</title>
        <authorList>
            <person name="Kittiwongwattana C."/>
            <person name="Thawai C."/>
        </authorList>
    </citation>
    <scope>NUCLEOTIDE SEQUENCE</scope>
    <source>
        <strain evidence="2">110414</strain>
    </source>
</reference>
<dbReference type="InterPro" id="IPR047798">
    <property type="entry name" value="BPSS1780-like"/>
</dbReference>
<feature type="transmembrane region" description="Helical" evidence="1">
    <location>
        <begin position="210"/>
        <end position="242"/>
    </location>
</feature>
<keyword evidence="1" id="KW-0812">Transmembrane</keyword>
<keyword evidence="1" id="KW-1133">Transmembrane helix</keyword>
<dbReference type="AlphaFoldDB" id="A0A940X1D2"/>
<comment type="caution">
    <text evidence="2">The sequence shown here is derived from an EMBL/GenBank/DDBJ whole genome shotgun (WGS) entry which is preliminary data.</text>
</comment>
<feature type="transmembrane region" description="Helical" evidence="1">
    <location>
        <begin position="162"/>
        <end position="189"/>
    </location>
</feature>
<gene>
    <name evidence="2" type="ORF">J5837_06840</name>
</gene>
<dbReference type="RefSeq" id="WP_210535928.1">
    <property type="nucleotide sequence ID" value="NZ_JAGKTC010000001.1"/>
</dbReference>
<sequence length="294" mass="30736">MTPINKLPASAGAQWLLDAFALLRRAPWGLGRLGVTWGALTLLALAGGALHPTLGLALQLGLSLLGPFLFAGLLWAVREVEGGRPVQPGVLFHEVRGEHAPALLATLLPQLAVGVGLALLFLALVGTDGMQQMFDVAAKIQAAQAAGQQPDPALVQSLPVGRVLLCLLLALAAVPVVVFLIFVAVPQVVFSGSHGLAAMRTSLRACLHNLPALVVFLLLLFVTLLALTVGVQIVAMVLQLLIGTATAVFVANLLMMAVLMPLFAGVTYFAWKQMFGAPEQAVAAPTLPPDRIEV</sequence>
<organism evidence="2 3">
    <name type="scientific">Pseudoxanthomonas helianthi</name>
    <dbReference type="NCBI Taxonomy" id="1453541"/>
    <lineage>
        <taxon>Bacteria</taxon>
        <taxon>Pseudomonadati</taxon>
        <taxon>Pseudomonadota</taxon>
        <taxon>Gammaproteobacteria</taxon>
        <taxon>Lysobacterales</taxon>
        <taxon>Lysobacteraceae</taxon>
        <taxon>Pseudoxanthomonas</taxon>
    </lineage>
</organism>
<evidence type="ECO:0000313" key="2">
    <source>
        <dbReference type="EMBL" id="MBP3984143.1"/>
    </source>
</evidence>
<proteinExistence type="predicted"/>
<keyword evidence="3" id="KW-1185">Reference proteome</keyword>
<dbReference type="Proteomes" id="UP000673447">
    <property type="component" value="Unassembled WGS sequence"/>
</dbReference>
<evidence type="ECO:0008006" key="4">
    <source>
        <dbReference type="Google" id="ProtNLM"/>
    </source>
</evidence>